<feature type="transmembrane region" description="Helical" evidence="9">
    <location>
        <begin position="171"/>
        <end position="192"/>
    </location>
</feature>
<evidence type="ECO:0000256" key="3">
    <source>
        <dbReference type="ARBA" id="ARBA00022448"/>
    </source>
</evidence>
<dbReference type="RefSeq" id="WP_221858994.1">
    <property type="nucleotide sequence ID" value="NZ_JAIKTU010000002.1"/>
</dbReference>
<dbReference type="Pfam" id="PF00482">
    <property type="entry name" value="T2SSF"/>
    <property type="match status" value="2"/>
</dbReference>
<name>A0ABS7KUT1_CLOSR</name>
<evidence type="ECO:0000313" key="11">
    <source>
        <dbReference type="EMBL" id="MBY0754407.1"/>
    </source>
</evidence>
<feature type="transmembrane region" description="Helical" evidence="9">
    <location>
        <begin position="373"/>
        <end position="394"/>
    </location>
</feature>
<protein>
    <submittedName>
        <fullName evidence="11">Type II secretion system F family protein</fullName>
    </submittedName>
</protein>
<evidence type="ECO:0000256" key="1">
    <source>
        <dbReference type="ARBA" id="ARBA00004651"/>
    </source>
</evidence>
<comment type="similarity">
    <text evidence="2 8">Belongs to the GSP F family.</text>
</comment>
<dbReference type="PANTHER" id="PTHR30012">
    <property type="entry name" value="GENERAL SECRETION PATHWAY PROTEIN"/>
    <property type="match status" value="1"/>
</dbReference>
<evidence type="ECO:0000256" key="2">
    <source>
        <dbReference type="ARBA" id="ARBA00005745"/>
    </source>
</evidence>
<dbReference type="InterPro" id="IPR018076">
    <property type="entry name" value="T2SS_GspF_dom"/>
</dbReference>
<evidence type="ECO:0000256" key="5">
    <source>
        <dbReference type="ARBA" id="ARBA00022692"/>
    </source>
</evidence>
<evidence type="ECO:0000313" key="12">
    <source>
        <dbReference type="Proteomes" id="UP001299068"/>
    </source>
</evidence>
<comment type="caution">
    <text evidence="11">The sequence shown here is derived from an EMBL/GenBank/DDBJ whole genome shotgun (WGS) entry which is preliminary data.</text>
</comment>
<keyword evidence="6 9" id="KW-1133">Transmembrane helix</keyword>
<feature type="domain" description="Type II secretion system protein GspF" evidence="10">
    <location>
        <begin position="270"/>
        <end position="392"/>
    </location>
</feature>
<evidence type="ECO:0000259" key="10">
    <source>
        <dbReference type="Pfam" id="PF00482"/>
    </source>
</evidence>
<organism evidence="11 12">
    <name type="scientific">Clostridium sardiniense</name>
    <name type="common">Clostridium absonum</name>
    <dbReference type="NCBI Taxonomy" id="29369"/>
    <lineage>
        <taxon>Bacteria</taxon>
        <taxon>Bacillati</taxon>
        <taxon>Bacillota</taxon>
        <taxon>Clostridia</taxon>
        <taxon>Eubacteriales</taxon>
        <taxon>Clostridiaceae</taxon>
        <taxon>Clostridium</taxon>
    </lineage>
</organism>
<dbReference type="PANTHER" id="PTHR30012:SF0">
    <property type="entry name" value="TYPE II SECRETION SYSTEM PROTEIN F-RELATED"/>
    <property type="match status" value="1"/>
</dbReference>
<evidence type="ECO:0000256" key="7">
    <source>
        <dbReference type="ARBA" id="ARBA00023136"/>
    </source>
</evidence>
<dbReference type="InterPro" id="IPR003004">
    <property type="entry name" value="GspF/PilC"/>
</dbReference>
<keyword evidence="7 9" id="KW-0472">Membrane</keyword>
<evidence type="ECO:0000256" key="9">
    <source>
        <dbReference type="SAM" id="Phobius"/>
    </source>
</evidence>
<dbReference type="InterPro" id="IPR001992">
    <property type="entry name" value="T2SS_GspF/T4SS_PilC_CS"/>
</dbReference>
<dbReference type="PROSITE" id="PS00874">
    <property type="entry name" value="T2SP_F"/>
    <property type="match status" value="1"/>
</dbReference>
<dbReference type="Gene3D" id="1.20.81.30">
    <property type="entry name" value="Type II secretion system (T2SS), domain F"/>
    <property type="match status" value="2"/>
</dbReference>
<feature type="domain" description="Type II secretion system protein GspF" evidence="10">
    <location>
        <begin position="67"/>
        <end position="189"/>
    </location>
</feature>
<sequence>MPLYKYEAKNLEGKMLKGKLDVENLDELRKVLKQKGFFLAKYDTEGKSLNIDLSMLMKIPKKDISIFCRQMYFSLSSGITVFKSIEIVKNQVENKKLKNILNNVFSDIEKGKLLSEAFKKYKDLPNLFIYMIEVGEETGKIDDVMGSLADYYDNQYKQEKKIKNAMIYPKFLFIFSILVVCGLVTFVVPVFVQNLISANQKLPLPTQIIINISEFMKSKWIYIILVVVGLVLIKRTVLDKSIVYRLFIDKFIVKFKLIKNMTMQIYTSRFARTFSILFAGGISAVRCMEISADVIGNSYLSTKLIESKNLINDGSSISESLESGNVFPKMLIQSIKVGEESGTVDEILVKASEFYDSEANFALEKLSSLVEPIMIVILAVLVGFIVISLLLPMFSMYDAVQ</sequence>
<evidence type="ECO:0000256" key="8">
    <source>
        <dbReference type="RuleBase" id="RU003923"/>
    </source>
</evidence>
<proteinExistence type="inferred from homology"/>
<dbReference type="Proteomes" id="UP001299068">
    <property type="component" value="Unassembled WGS sequence"/>
</dbReference>
<keyword evidence="12" id="KW-1185">Reference proteome</keyword>
<comment type="subcellular location">
    <subcellularLocation>
        <location evidence="1 8">Cell membrane</location>
        <topology evidence="1 8">Multi-pass membrane protein</topology>
    </subcellularLocation>
</comment>
<evidence type="ECO:0000256" key="4">
    <source>
        <dbReference type="ARBA" id="ARBA00022475"/>
    </source>
</evidence>
<feature type="transmembrane region" description="Helical" evidence="9">
    <location>
        <begin position="220"/>
        <end position="238"/>
    </location>
</feature>
<accession>A0ABS7KUT1</accession>
<keyword evidence="3 8" id="KW-0813">Transport</keyword>
<evidence type="ECO:0000256" key="6">
    <source>
        <dbReference type="ARBA" id="ARBA00022989"/>
    </source>
</evidence>
<keyword evidence="4" id="KW-1003">Cell membrane</keyword>
<dbReference type="InterPro" id="IPR042094">
    <property type="entry name" value="T2SS_GspF_sf"/>
</dbReference>
<dbReference type="PRINTS" id="PR00812">
    <property type="entry name" value="BCTERIALGSPF"/>
</dbReference>
<gene>
    <name evidence="11" type="ORF">K5V21_02955</name>
</gene>
<dbReference type="EMBL" id="JAIKTU010000002">
    <property type="protein sequence ID" value="MBY0754407.1"/>
    <property type="molecule type" value="Genomic_DNA"/>
</dbReference>
<keyword evidence="5 8" id="KW-0812">Transmembrane</keyword>
<reference evidence="11 12" key="1">
    <citation type="journal article" date="2021" name="Cell Host Microbe">
        <title>in vivo commensal control of Clostridioides difficile virulence.</title>
        <authorList>
            <person name="Girinathan B.P."/>
            <person name="Dibenedetto N."/>
            <person name="Worley J.N."/>
            <person name="Peltier J."/>
            <person name="Arrieta-Ortiz M.L."/>
            <person name="Rupa Christinal Immanuel S."/>
            <person name="Lavin R."/>
            <person name="Delaney M.L."/>
            <person name="Cummins C."/>
            <person name="Hoffmann M."/>
            <person name="Luo Y."/>
            <person name="Gonzalez-Escalona N."/>
            <person name="Allard M."/>
            <person name="Onderdonk A.B."/>
            <person name="Gerber G.K."/>
            <person name="Sonenshein A.L."/>
            <person name="Baliga N."/>
            <person name="Dupuy B."/>
            <person name="Bry L."/>
        </authorList>
    </citation>
    <scope>NUCLEOTIDE SEQUENCE [LARGE SCALE GENOMIC DNA]</scope>
    <source>
        <strain evidence="11 12">DSM 599</strain>
    </source>
</reference>